<evidence type="ECO:0000256" key="3">
    <source>
        <dbReference type="ARBA" id="ARBA00022741"/>
    </source>
</evidence>
<dbReference type="InterPro" id="IPR042099">
    <property type="entry name" value="ANL_N_sf"/>
</dbReference>
<dbReference type="InterPro" id="IPR020845">
    <property type="entry name" value="AMP-binding_CS"/>
</dbReference>
<dbReference type="InterPro" id="IPR025110">
    <property type="entry name" value="AMP-bd_C"/>
</dbReference>
<dbReference type="GO" id="GO:0015645">
    <property type="term" value="F:fatty acid ligase activity"/>
    <property type="evidence" value="ECO:0007669"/>
    <property type="project" value="TreeGrafter"/>
</dbReference>
<evidence type="ECO:0000259" key="6">
    <source>
        <dbReference type="Pfam" id="PF13193"/>
    </source>
</evidence>
<dbReference type="GO" id="GO:0006633">
    <property type="term" value="P:fatty acid biosynthetic process"/>
    <property type="evidence" value="ECO:0007669"/>
    <property type="project" value="TreeGrafter"/>
</dbReference>
<evidence type="ECO:0000256" key="4">
    <source>
        <dbReference type="ARBA" id="ARBA00022840"/>
    </source>
</evidence>
<dbReference type="STRING" id="511.UZ73_06130"/>
<evidence type="ECO:0000256" key="2">
    <source>
        <dbReference type="ARBA" id="ARBA00022598"/>
    </source>
</evidence>
<keyword evidence="4" id="KW-0067">ATP-binding</keyword>
<name>A0A2U2BKF0_ALCFA</name>
<proteinExistence type="inferred from homology"/>
<dbReference type="InterPro" id="IPR049515">
    <property type="entry name" value="MACS_put"/>
</dbReference>
<gene>
    <name evidence="7" type="ORF">DF183_07180</name>
</gene>
<dbReference type="Pfam" id="PF13193">
    <property type="entry name" value="AMP-binding_C"/>
    <property type="match status" value="1"/>
</dbReference>
<dbReference type="Gene3D" id="3.30.300.30">
    <property type="match status" value="1"/>
</dbReference>
<feature type="domain" description="AMP-dependent synthetase/ligase" evidence="5">
    <location>
        <begin position="38"/>
        <end position="402"/>
    </location>
</feature>
<dbReference type="PROSITE" id="PS00455">
    <property type="entry name" value="AMP_BINDING"/>
    <property type="match status" value="1"/>
</dbReference>
<comment type="similarity">
    <text evidence="1">Belongs to the ATP-dependent AMP-binding enzyme family.</text>
</comment>
<dbReference type="Proteomes" id="UP000245216">
    <property type="component" value="Unassembled WGS sequence"/>
</dbReference>
<reference evidence="7 8" key="2">
    <citation type="submission" date="2018-05" db="EMBL/GenBank/DDBJ databases">
        <authorList>
            <person name="Lanie J.A."/>
            <person name="Ng W.-L."/>
            <person name="Kazmierczak K.M."/>
            <person name="Andrzejewski T.M."/>
            <person name="Davidsen T.M."/>
            <person name="Wayne K.J."/>
            <person name="Tettelin H."/>
            <person name="Glass J.I."/>
            <person name="Rusch D."/>
            <person name="Podicherti R."/>
            <person name="Tsui H.-C.T."/>
            <person name="Winkler M.E."/>
        </authorList>
    </citation>
    <scope>NUCLEOTIDE SEQUENCE [LARGE SCALE GENOMIC DNA]</scope>
    <source>
        <strain evidence="7 8">YBY</strain>
    </source>
</reference>
<evidence type="ECO:0000259" key="5">
    <source>
        <dbReference type="Pfam" id="PF00501"/>
    </source>
</evidence>
<evidence type="ECO:0000313" key="7">
    <source>
        <dbReference type="EMBL" id="PWE14498.1"/>
    </source>
</evidence>
<dbReference type="InterPro" id="IPR051087">
    <property type="entry name" value="Mitochondrial_ACSM"/>
</dbReference>
<dbReference type="PANTHER" id="PTHR43605:SF10">
    <property type="entry name" value="ACYL-COA SYNTHETASE MEDIUM CHAIN FAMILY MEMBER 3"/>
    <property type="match status" value="1"/>
</dbReference>
<dbReference type="FunFam" id="3.30.300.30:FF:000005">
    <property type="entry name" value="Acyl-coenzyme A synthetase ACSM5, mitochondrial"/>
    <property type="match status" value="1"/>
</dbReference>
<dbReference type="PANTHER" id="PTHR43605">
    <property type="entry name" value="ACYL-COENZYME A SYNTHETASE"/>
    <property type="match status" value="1"/>
</dbReference>
<reference evidence="7 8" key="1">
    <citation type="submission" date="2018-05" db="EMBL/GenBank/DDBJ databases">
        <title>Genome Sequence of an Efficient Indole-Degrading Bacterium, Alcaligenes sp.YBY.</title>
        <authorList>
            <person name="Yang B."/>
        </authorList>
    </citation>
    <scope>NUCLEOTIDE SEQUENCE [LARGE SCALE GENOMIC DNA]</scope>
    <source>
        <strain evidence="7 8">YBY</strain>
    </source>
</reference>
<keyword evidence="3" id="KW-0547">Nucleotide-binding</keyword>
<dbReference type="GO" id="GO:0016405">
    <property type="term" value="F:CoA-ligase activity"/>
    <property type="evidence" value="ECO:0007669"/>
    <property type="project" value="UniProtKB-ARBA"/>
</dbReference>
<sequence>MLSADSVYSQSYSEFHWSIPEHYNIAHDTCDKWADGSGRLALIQQLPDGQVKRYTFDQLKAWSDSLAAAWQAQGIQAGDRIAIFLAQGLETALAHLATYKIGAIAMPLFTLFGTDALRYRLNDSGASTLITDQQGLETLLPLREHLPQLKHLYQSDSQQDQGEALSLWQAIAAHPEPAPRTLNTRADDPAVLIYTSGTTGSAKGALHAHRVLLGHLPGVEMSHNFLPTGEGLMWTPADWAWIGGLLDVLLPAWHHGIPVLAYRFPKFDAEATWKLMSEHGVTHTFLPPTALKMLRRSQWSREQWPLKLQSIASGGESLGTQLLDWAKQELGITINEFYGQTECNMIVSSCSAWFPGQAGKIGKAVPGHKVAIVDDQGQIQKAGVEGHIAVQAPDPVMFLGYWQRPEATREKFVGDWLLTGDKGMQDEDGYIQFVGRDDDVITSSGYRIGPGPIEDGLMGHPAVAMAAVIGVPDPERTEVVKAFIVLKDDVEPSQALVKEIQEHIKRRVAAHEYPRLIEFVDALPMTTTGKVIRHALRKLSQ</sequence>
<feature type="domain" description="AMP-binding enzyme C-terminal" evidence="6">
    <location>
        <begin position="453"/>
        <end position="530"/>
    </location>
</feature>
<dbReference type="GO" id="GO:0005524">
    <property type="term" value="F:ATP binding"/>
    <property type="evidence" value="ECO:0007669"/>
    <property type="project" value="UniProtKB-KW"/>
</dbReference>
<keyword evidence="2" id="KW-0436">Ligase</keyword>
<dbReference type="SUPFAM" id="SSF56801">
    <property type="entry name" value="Acetyl-CoA synthetase-like"/>
    <property type="match status" value="1"/>
</dbReference>
<dbReference type="AlphaFoldDB" id="A0A2U2BKF0"/>
<dbReference type="GO" id="GO:0004321">
    <property type="term" value="F:fatty-acyl-CoA synthase activity"/>
    <property type="evidence" value="ECO:0007669"/>
    <property type="project" value="TreeGrafter"/>
</dbReference>
<organism evidence="7 8">
    <name type="scientific">Alcaligenes faecalis</name>
    <dbReference type="NCBI Taxonomy" id="511"/>
    <lineage>
        <taxon>Bacteria</taxon>
        <taxon>Pseudomonadati</taxon>
        <taxon>Pseudomonadota</taxon>
        <taxon>Betaproteobacteria</taxon>
        <taxon>Burkholderiales</taxon>
        <taxon>Alcaligenaceae</taxon>
        <taxon>Alcaligenes</taxon>
    </lineage>
</organism>
<dbReference type="Pfam" id="PF00501">
    <property type="entry name" value="AMP-binding"/>
    <property type="match status" value="1"/>
</dbReference>
<dbReference type="EMBL" id="QEXO01000002">
    <property type="protein sequence ID" value="PWE14498.1"/>
    <property type="molecule type" value="Genomic_DNA"/>
</dbReference>
<dbReference type="RefSeq" id="WP_109088757.1">
    <property type="nucleotide sequence ID" value="NZ_QEXO01000002.1"/>
</dbReference>
<dbReference type="InterPro" id="IPR045851">
    <property type="entry name" value="AMP-bd_C_sf"/>
</dbReference>
<dbReference type="InterPro" id="IPR000873">
    <property type="entry name" value="AMP-dep_synth/lig_dom"/>
</dbReference>
<accession>A0A2U2BKF0</accession>
<dbReference type="FunFam" id="3.40.50.12780:FF:000063">
    <property type="entry name" value="Acetyl-coenzyme A synthetase"/>
    <property type="match status" value="1"/>
</dbReference>
<protein>
    <submittedName>
        <fullName evidence="7">AMP-dependent synthetase</fullName>
    </submittedName>
</protein>
<dbReference type="Gene3D" id="3.40.50.12780">
    <property type="entry name" value="N-terminal domain of ligase-like"/>
    <property type="match status" value="1"/>
</dbReference>
<comment type="caution">
    <text evidence="7">The sequence shown here is derived from an EMBL/GenBank/DDBJ whole genome shotgun (WGS) entry which is preliminary data.</text>
</comment>
<evidence type="ECO:0000313" key="8">
    <source>
        <dbReference type="Proteomes" id="UP000245216"/>
    </source>
</evidence>
<evidence type="ECO:0000256" key="1">
    <source>
        <dbReference type="ARBA" id="ARBA00006432"/>
    </source>
</evidence>
<dbReference type="GO" id="GO:0006637">
    <property type="term" value="P:acyl-CoA metabolic process"/>
    <property type="evidence" value="ECO:0007669"/>
    <property type="project" value="TreeGrafter"/>
</dbReference>
<dbReference type="CDD" id="cd05971">
    <property type="entry name" value="MACS_like_3"/>
    <property type="match status" value="1"/>
</dbReference>